<evidence type="ECO:0000259" key="1">
    <source>
        <dbReference type="Pfam" id="PF25273"/>
    </source>
</evidence>
<dbReference type="Proteomes" id="UP001153636">
    <property type="component" value="Chromosome 3"/>
</dbReference>
<proteinExistence type="predicted"/>
<gene>
    <name evidence="2" type="ORF">PSYICH_LOCUS9545</name>
</gene>
<dbReference type="InterPro" id="IPR057191">
    <property type="entry name" value="DUF7869"/>
</dbReference>
<evidence type="ECO:0000313" key="2">
    <source>
        <dbReference type="EMBL" id="CAH1108659.1"/>
    </source>
</evidence>
<accession>A0A9P0CUQ9</accession>
<name>A0A9P0CUQ9_9CUCU</name>
<organism evidence="2 3">
    <name type="scientific">Psylliodes chrysocephalus</name>
    <dbReference type="NCBI Taxonomy" id="3402493"/>
    <lineage>
        <taxon>Eukaryota</taxon>
        <taxon>Metazoa</taxon>
        <taxon>Ecdysozoa</taxon>
        <taxon>Arthropoda</taxon>
        <taxon>Hexapoda</taxon>
        <taxon>Insecta</taxon>
        <taxon>Pterygota</taxon>
        <taxon>Neoptera</taxon>
        <taxon>Endopterygota</taxon>
        <taxon>Coleoptera</taxon>
        <taxon>Polyphaga</taxon>
        <taxon>Cucujiformia</taxon>
        <taxon>Chrysomeloidea</taxon>
        <taxon>Chrysomelidae</taxon>
        <taxon>Galerucinae</taxon>
        <taxon>Alticini</taxon>
        <taxon>Psylliodes</taxon>
    </lineage>
</organism>
<evidence type="ECO:0000313" key="3">
    <source>
        <dbReference type="Proteomes" id="UP001153636"/>
    </source>
</evidence>
<dbReference type="EMBL" id="OV651815">
    <property type="protein sequence ID" value="CAH1108659.1"/>
    <property type="molecule type" value="Genomic_DNA"/>
</dbReference>
<keyword evidence="3" id="KW-1185">Reference proteome</keyword>
<dbReference type="AlphaFoldDB" id="A0A9P0CUQ9"/>
<reference evidence="2" key="1">
    <citation type="submission" date="2022-01" db="EMBL/GenBank/DDBJ databases">
        <authorList>
            <person name="King R."/>
        </authorList>
    </citation>
    <scope>NUCLEOTIDE SEQUENCE</scope>
</reference>
<dbReference type="OrthoDB" id="6754309at2759"/>
<sequence>MRHFQRSYFCSIWLIAFNETFMPAGKAHILNPTAVVWHEALMGRRKENIIDTFYAFFLTVRDIENVTLWLDNCSAQNKNWTLYCFFIYLINSNETALKTLELKYFEPGHTFMAADAFHHQVEASLKRKGRVYDFADFVDAVQKARRTSNVIQMILEKMFAWRDGTSQYKLKKIIPRPYLSEMVQVTFSRGHNTLTYKTSFEEESGTEINILNAHDHKHGIRKPENQLQYRGISSERKRTLLNKLSPIIPPLRLLFWETLPETVNEEPLTDELYFYEYFLY</sequence>
<protein>
    <recommendedName>
        <fullName evidence="1">DUF7869 domain-containing protein</fullName>
    </recommendedName>
</protein>
<feature type="domain" description="DUF7869" evidence="1">
    <location>
        <begin position="67"/>
        <end position="164"/>
    </location>
</feature>
<dbReference type="Pfam" id="PF25273">
    <property type="entry name" value="DUF7869"/>
    <property type="match status" value="1"/>
</dbReference>